<dbReference type="InterPro" id="IPR012678">
    <property type="entry name" value="Ribosomal_uL23/eL15/eS24_sf"/>
</dbReference>
<dbReference type="GeneID" id="25254361"/>
<dbReference type="GO" id="GO:0006412">
    <property type="term" value="P:translation"/>
    <property type="evidence" value="ECO:0007669"/>
    <property type="project" value="InterPro"/>
</dbReference>
<reference evidence="5" key="1">
    <citation type="submission" date="2013-10" db="EMBL/GenBank/DDBJ databases">
        <title>Genomic analysis of the causative agents of coccidiosis in chickens.</title>
        <authorList>
            <person name="Reid A.J."/>
            <person name="Blake D."/>
            <person name="Billington K."/>
            <person name="Browne H."/>
            <person name="Dunn M."/>
            <person name="Hung S."/>
            <person name="Kawahara F."/>
            <person name="Miranda-Saavedra D."/>
            <person name="Mourier T."/>
            <person name="Nagra H."/>
            <person name="Otto T.D."/>
            <person name="Rawlings N."/>
            <person name="Sanchez A."/>
            <person name="Sanders M."/>
            <person name="Subramaniam C."/>
            <person name="Tay Y."/>
            <person name="Dear P."/>
            <person name="Doerig C."/>
            <person name="Gruber A."/>
            <person name="Parkinson J."/>
            <person name="Shirley M."/>
            <person name="Wan K.L."/>
            <person name="Berriman M."/>
            <person name="Tomley F."/>
            <person name="Pain A."/>
        </authorList>
    </citation>
    <scope>NUCLEOTIDE SEQUENCE [LARGE SCALE GENOMIC DNA]</scope>
    <source>
        <strain evidence="5">Houghton</strain>
    </source>
</reference>
<dbReference type="OrthoDB" id="275582at2759"/>
<dbReference type="GO" id="GO:1990904">
    <property type="term" value="C:ribonucleoprotein complex"/>
    <property type="evidence" value="ECO:0007669"/>
    <property type="project" value="UniProtKB-KW"/>
</dbReference>
<dbReference type="Proteomes" id="UP000030747">
    <property type="component" value="Unassembled WGS sequence"/>
</dbReference>
<evidence type="ECO:0000256" key="2">
    <source>
        <dbReference type="ARBA" id="ARBA00022980"/>
    </source>
</evidence>
<feature type="compositionally biased region" description="Basic and acidic residues" evidence="4">
    <location>
        <begin position="85"/>
        <end position="95"/>
    </location>
</feature>
<evidence type="ECO:0000256" key="4">
    <source>
        <dbReference type="SAM" id="MobiDB-lite"/>
    </source>
</evidence>
<evidence type="ECO:0000256" key="1">
    <source>
        <dbReference type="ARBA" id="ARBA00006700"/>
    </source>
</evidence>
<keyword evidence="2 5" id="KW-0689">Ribosomal protein</keyword>
<dbReference type="EMBL" id="HG674322">
    <property type="protein sequence ID" value="CDJ39305.1"/>
    <property type="molecule type" value="Genomic_DNA"/>
</dbReference>
<proteinExistence type="inferred from homology"/>
<dbReference type="RefSeq" id="XP_013230060.1">
    <property type="nucleotide sequence ID" value="XM_013374606.1"/>
</dbReference>
<keyword evidence="6" id="KW-1185">Reference proteome</keyword>
<feature type="region of interest" description="Disordered" evidence="4">
    <location>
        <begin position="140"/>
        <end position="177"/>
    </location>
</feature>
<evidence type="ECO:0000313" key="6">
    <source>
        <dbReference type="Proteomes" id="UP000030747"/>
    </source>
</evidence>
<dbReference type="SUPFAM" id="SSF54189">
    <property type="entry name" value="Ribosomal proteins S24e, L23 and L15e"/>
    <property type="match status" value="1"/>
</dbReference>
<keyword evidence="3" id="KW-0687">Ribonucleoprotein</keyword>
<evidence type="ECO:0000256" key="3">
    <source>
        <dbReference type="ARBA" id="ARBA00023274"/>
    </source>
</evidence>
<comment type="similarity">
    <text evidence="1">Belongs to the universal ribosomal protein uL23 family.</text>
</comment>
<name>U6KUX2_EIMTE</name>
<dbReference type="VEuPathDB" id="ToxoDB:ETH_00026325"/>
<dbReference type="GO" id="GO:0003735">
    <property type="term" value="F:structural constituent of ribosome"/>
    <property type="evidence" value="ECO:0007669"/>
    <property type="project" value="InterPro"/>
</dbReference>
<organism evidence="5 6">
    <name type="scientific">Eimeria tenella</name>
    <name type="common">Coccidian parasite</name>
    <dbReference type="NCBI Taxonomy" id="5802"/>
    <lineage>
        <taxon>Eukaryota</taxon>
        <taxon>Sar</taxon>
        <taxon>Alveolata</taxon>
        <taxon>Apicomplexa</taxon>
        <taxon>Conoidasida</taxon>
        <taxon>Coccidia</taxon>
        <taxon>Eucoccidiorida</taxon>
        <taxon>Eimeriorina</taxon>
        <taxon>Eimeriidae</taxon>
        <taxon>Eimeria</taxon>
    </lineage>
</organism>
<evidence type="ECO:0000313" key="5">
    <source>
        <dbReference type="EMBL" id="CDJ39305.1"/>
    </source>
</evidence>
<dbReference type="InterPro" id="IPR013025">
    <property type="entry name" value="Ribosomal_uL23-like"/>
</dbReference>
<accession>U6KUX2</accession>
<dbReference type="InterPro" id="IPR012677">
    <property type="entry name" value="Nucleotide-bd_a/b_plait_sf"/>
</dbReference>
<dbReference type="Gene3D" id="3.30.70.330">
    <property type="match status" value="1"/>
</dbReference>
<reference evidence="5" key="2">
    <citation type="submission" date="2013-10" db="EMBL/GenBank/DDBJ databases">
        <authorList>
            <person name="Aslett M."/>
        </authorList>
    </citation>
    <scope>NUCLEOTIDE SEQUENCE [LARGE SCALE GENOMIC DNA]</scope>
    <source>
        <strain evidence="5">Houghton</strain>
    </source>
</reference>
<gene>
    <name evidence="5" type="ORF">ETH_00026325</name>
</gene>
<feature type="region of interest" description="Disordered" evidence="4">
    <location>
        <begin position="77"/>
        <end position="99"/>
    </location>
</feature>
<dbReference type="AlphaFoldDB" id="U6KUX2"/>
<dbReference type="Pfam" id="PF00276">
    <property type="entry name" value="Ribosomal_L23"/>
    <property type="match status" value="1"/>
</dbReference>
<protein>
    <submittedName>
        <fullName evidence="5">Ribosomal protein L23, putative</fullName>
    </submittedName>
</protein>
<sequence>MEIKRYLECMYTSKVLKVNTLLKVPERRRCLHDKRLGYRRASSMYKKAVVTLEQQQPAAAKMLSSSRKLSQNPNLAKKNISYGRRNPEEPRRLPENPHAWTLPVPGLLAGEDLRLHPTHRENPQTSLEAPDLRLPFRHSGVYGGTFKPQELQHQPHKPLDLRPWRNRLSRPQPPNAN</sequence>
<dbReference type="GO" id="GO:0005840">
    <property type="term" value="C:ribosome"/>
    <property type="evidence" value="ECO:0007669"/>
    <property type="project" value="UniProtKB-KW"/>
</dbReference>
<dbReference type="VEuPathDB" id="ToxoDB:ETH2_0943900"/>